<keyword evidence="3" id="KW-1185">Reference proteome</keyword>
<organism evidence="2 3">
    <name type="scientific">Desmophyllum pertusum</name>
    <dbReference type="NCBI Taxonomy" id="174260"/>
    <lineage>
        <taxon>Eukaryota</taxon>
        <taxon>Metazoa</taxon>
        <taxon>Cnidaria</taxon>
        <taxon>Anthozoa</taxon>
        <taxon>Hexacorallia</taxon>
        <taxon>Scleractinia</taxon>
        <taxon>Caryophylliina</taxon>
        <taxon>Caryophylliidae</taxon>
        <taxon>Desmophyllum</taxon>
    </lineage>
</organism>
<dbReference type="AlphaFoldDB" id="A0A9W9ZQD0"/>
<dbReference type="GO" id="GO:0004177">
    <property type="term" value="F:aminopeptidase activity"/>
    <property type="evidence" value="ECO:0007669"/>
    <property type="project" value="UniProtKB-KW"/>
</dbReference>
<keyword evidence="2" id="KW-0645">Protease</keyword>
<protein>
    <submittedName>
        <fullName evidence="2">Xaa-Pro aminopeptidase 1</fullName>
        <ecNumber evidence="2">3.4.11.9</ecNumber>
    </submittedName>
</protein>
<dbReference type="Proteomes" id="UP001163046">
    <property type="component" value="Unassembled WGS sequence"/>
</dbReference>
<evidence type="ECO:0000313" key="3">
    <source>
        <dbReference type="Proteomes" id="UP001163046"/>
    </source>
</evidence>
<evidence type="ECO:0000313" key="2">
    <source>
        <dbReference type="EMBL" id="KAJ7385565.1"/>
    </source>
</evidence>
<feature type="domain" description="Peptidase M24 C-terminal" evidence="1">
    <location>
        <begin position="75"/>
        <end position="110"/>
    </location>
</feature>
<gene>
    <name evidence="2" type="primary">XPNPEP1_4</name>
    <name evidence="2" type="ORF">OS493_015144</name>
</gene>
<accession>A0A9W9ZQD0</accession>
<dbReference type="OrthoDB" id="9995434at2759"/>
<evidence type="ECO:0000259" key="1">
    <source>
        <dbReference type="Pfam" id="PF16188"/>
    </source>
</evidence>
<dbReference type="InterPro" id="IPR050422">
    <property type="entry name" value="X-Pro_aminopeptidase_P"/>
</dbReference>
<name>A0A9W9ZQD0_9CNID</name>
<comment type="caution">
    <text evidence="2">The sequence shown here is derived from an EMBL/GenBank/DDBJ whole genome shotgun (WGS) entry which is preliminary data.</text>
</comment>
<reference evidence="2" key="1">
    <citation type="submission" date="2023-01" db="EMBL/GenBank/DDBJ databases">
        <title>Genome assembly of the deep-sea coral Lophelia pertusa.</title>
        <authorList>
            <person name="Herrera S."/>
            <person name="Cordes E."/>
        </authorList>
    </citation>
    <scope>NUCLEOTIDE SEQUENCE</scope>
    <source>
        <strain evidence="2">USNM1676648</strain>
        <tissue evidence="2">Polyp</tissue>
    </source>
</reference>
<dbReference type="SUPFAM" id="SSF55920">
    <property type="entry name" value="Creatinase/aminopeptidase"/>
    <property type="match status" value="1"/>
</dbReference>
<dbReference type="PANTHER" id="PTHR43763">
    <property type="entry name" value="XAA-PRO AMINOPEPTIDASE 1"/>
    <property type="match status" value="1"/>
</dbReference>
<dbReference type="PANTHER" id="PTHR43763:SF6">
    <property type="entry name" value="XAA-PRO AMINOPEPTIDASE 1"/>
    <property type="match status" value="1"/>
</dbReference>
<dbReference type="Gene3D" id="3.90.230.10">
    <property type="entry name" value="Creatinase/methionine aminopeptidase superfamily"/>
    <property type="match status" value="1"/>
</dbReference>
<keyword evidence="2" id="KW-0378">Hydrolase</keyword>
<proteinExistence type="predicted"/>
<dbReference type="EMBL" id="MU825880">
    <property type="protein sequence ID" value="KAJ7385565.1"/>
    <property type="molecule type" value="Genomic_DNA"/>
</dbReference>
<dbReference type="InterPro" id="IPR036005">
    <property type="entry name" value="Creatinase/aminopeptidase-like"/>
</dbReference>
<dbReference type="EC" id="3.4.11.9" evidence="2"/>
<dbReference type="InterPro" id="IPR032416">
    <property type="entry name" value="Peptidase_M24_C"/>
</dbReference>
<keyword evidence="2" id="KW-0031">Aminopeptidase</keyword>
<sequence length="133" mass="14788">MSRQSITQSLPLMKNVFIGPQRIGTRSSEDEAPLEAGMMVTDEPGYYEDGAFVSALKTLLLVKPVELENNFKNRGYLGFEPITLFPIQTKLLLPSMLTSEEVDWINWYHGSMCGESWISVKRTGPAQALSTGS</sequence>
<dbReference type="Pfam" id="PF16188">
    <property type="entry name" value="Peptidase_M24_C"/>
    <property type="match status" value="1"/>
</dbReference>